<dbReference type="InterPro" id="IPR039045">
    <property type="entry name" value="SCHIP_1"/>
</dbReference>
<feature type="compositionally biased region" description="Basic residues" evidence="3">
    <location>
        <begin position="389"/>
        <end position="401"/>
    </location>
</feature>
<keyword evidence="6" id="KW-1185">Reference proteome</keyword>
<feature type="compositionally biased region" description="Low complexity" evidence="3">
    <location>
        <begin position="496"/>
        <end position="515"/>
    </location>
</feature>
<name>A0A8K0EAA6_BRALA</name>
<dbReference type="GO" id="GO:0005886">
    <property type="term" value="C:plasma membrane"/>
    <property type="evidence" value="ECO:0007669"/>
    <property type="project" value="TreeGrafter"/>
</dbReference>
<dbReference type="EMBL" id="OV696699">
    <property type="protein sequence ID" value="CAH1245841.1"/>
    <property type="molecule type" value="Genomic_DNA"/>
</dbReference>
<dbReference type="PANTHER" id="PTHR13103">
    <property type="entry name" value="SCHWANNOMIN INTERACTING PROTEIN 1"/>
    <property type="match status" value="1"/>
</dbReference>
<keyword evidence="1 2" id="KW-0175">Coiled coil</keyword>
<evidence type="ECO:0000256" key="2">
    <source>
        <dbReference type="SAM" id="Coils"/>
    </source>
</evidence>
<feature type="region of interest" description="Disordered" evidence="3">
    <location>
        <begin position="273"/>
        <end position="606"/>
    </location>
</feature>
<feature type="compositionally biased region" description="Basic and acidic residues" evidence="3">
    <location>
        <begin position="368"/>
        <end position="383"/>
    </location>
</feature>
<dbReference type="GO" id="GO:0030054">
    <property type="term" value="C:cell junction"/>
    <property type="evidence" value="ECO:0007669"/>
    <property type="project" value="TreeGrafter"/>
</dbReference>
<feature type="compositionally biased region" description="Low complexity" evidence="3">
    <location>
        <begin position="402"/>
        <end position="412"/>
    </location>
</feature>
<feature type="region of interest" description="Disordered" evidence="3">
    <location>
        <begin position="117"/>
        <end position="251"/>
    </location>
</feature>
<evidence type="ECO:0000313" key="6">
    <source>
        <dbReference type="Proteomes" id="UP000838412"/>
    </source>
</evidence>
<dbReference type="PANTHER" id="PTHR13103:SF2">
    <property type="entry name" value="IQCJ-SCHIP1 READTHROUGH TRANSCRIPT PROTEIN-RELATED"/>
    <property type="match status" value="1"/>
</dbReference>
<protein>
    <submittedName>
        <fullName evidence="5">SCHIP1 protein</fullName>
    </submittedName>
</protein>
<reference evidence="5" key="1">
    <citation type="submission" date="2022-01" db="EMBL/GenBank/DDBJ databases">
        <authorList>
            <person name="Braso-Vives M."/>
        </authorList>
    </citation>
    <scope>NUCLEOTIDE SEQUENCE</scope>
</reference>
<proteinExistence type="predicted"/>
<dbReference type="AlphaFoldDB" id="A0A8K0EAA6"/>
<evidence type="ECO:0000256" key="3">
    <source>
        <dbReference type="SAM" id="MobiDB-lite"/>
    </source>
</evidence>
<evidence type="ECO:0000313" key="5">
    <source>
        <dbReference type="EMBL" id="CAH1245841.1"/>
    </source>
</evidence>
<feature type="domain" description="Schwannomin interacting protein 1 C-terminal" evidence="4">
    <location>
        <begin position="288"/>
        <end position="370"/>
    </location>
</feature>
<accession>A0A8K0EAA6</accession>
<feature type="compositionally biased region" description="Basic and acidic residues" evidence="3">
    <location>
        <begin position="456"/>
        <end position="479"/>
    </location>
</feature>
<dbReference type="OrthoDB" id="6260144at2759"/>
<evidence type="ECO:0000256" key="1">
    <source>
        <dbReference type="ARBA" id="ARBA00023054"/>
    </source>
</evidence>
<feature type="compositionally biased region" description="Basic and acidic residues" evidence="3">
    <location>
        <begin position="550"/>
        <end position="564"/>
    </location>
</feature>
<gene>
    <name evidence="5" type="primary">SCHIP1</name>
    <name evidence="5" type="ORF">BLAG_LOCUS8054</name>
</gene>
<feature type="compositionally biased region" description="Polar residues" evidence="3">
    <location>
        <begin position="184"/>
        <end position="236"/>
    </location>
</feature>
<dbReference type="GO" id="GO:0035332">
    <property type="term" value="P:positive regulation of hippo signaling"/>
    <property type="evidence" value="ECO:0007669"/>
    <property type="project" value="TreeGrafter"/>
</dbReference>
<sequence length="780" mass="86523">MSCRKVSCSSFIRHELQECLLQQFLSCRKLPVLQDSHHLSVQYEDNASIRKNRSRFYKWRIITIQRAWRAYKRRKELGKRRDLSDDLLATDDLFAPYGPVPTSDPSDADSLAAMSVGSNTDLSKDDGIESEGESLPTSVEDFQEAEQEKISPGSDIIPDYEDGEEEEEEEYFRLYQNSPPPIGTVNSLSFAEELNQLNQLSSTDHASETQQNKNQAWTRSTEMNNRQNDAGQPDSDSNMDESPDAAGSFDVYNVEASLPTLDWASLEAHLEKVTKEAEDRETDPATAQRNSREEIRRKLAMGPFEDSDSSSSSELFPRGKPPLSTRLQTGMNLQICFVNEPNSDSSGHDEDKAEQESRPAGKPNSDSSGHDEDGGRAEQDSRPAGKVRTAPHTHPHTHTPSHTHTPEPSTQPNSDSSGHDEDSGRAEQDSRPAGKVRAEPPIHTLTTPTQPNSDSSGHDEDSGRAEQDSRPAGKVRTEPPIHTLTHTHPNPPHSQTPTAAGTTRTAAGPSRTAAGWEGENSPPYTPSHILHTHPHTHTPLPSTQPNSDSSGHDEDSRPAGKGSERTAGSVRDSHVSKVLAMAERFNRKKKEDAQMAALRSGEAEDDTDFLTKEAELKKEAQLALAMAKPMAQMQMEVEKQNRKKSPVADVMQMEAEKQNRKKSPVADVMQMEVEKQNRKKSPVADVVAATPSMAVISENLKRRKLKRRDLMNMSTGQLQVIVNDLHCEIESLNEELVQALMARDELQMEQDSMLVDIEDLTRQAHAQHEQQQKGSPKPAN</sequence>
<feature type="compositionally biased region" description="Basic and acidic residues" evidence="3">
    <location>
        <begin position="417"/>
        <end position="440"/>
    </location>
</feature>
<feature type="compositionally biased region" description="Basic and acidic residues" evidence="3">
    <location>
        <begin position="346"/>
        <end position="359"/>
    </location>
</feature>
<dbReference type="Proteomes" id="UP000838412">
    <property type="component" value="Chromosome 14"/>
</dbReference>
<dbReference type="PROSITE" id="PS50096">
    <property type="entry name" value="IQ"/>
    <property type="match status" value="1"/>
</dbReference>
<evidence type="ECO:0000259" key="4">
    <source>
        <dbReference type="Pfam" id="PF10148"/>
    </source>
</evidence>
<feature type="compositionally biased region" description="Acidic residues" evidence="3">
    <location>
        <begin position="158"/>
        <end position="170"/>
    </location>
</feature>
<organism evidence="5 6">
    <name type="scientific">Branchiostoma lanceolatum</name>
    <name type="common">Common lancelet</name>
    <name type="synonym">Amphioxus lanceolatum</name>
    <dbReference type="NCBI Taxonomy" id="7740"/>
    <lineage>
        <taxon>Eukaryota</taxon>
        <taxon>Metazoa</taxon>
        <taxon>Chordata</taxon>
        <taxon>Cephalochordata</taxon>
        <taxon>Leptocardii</taxon>
        <taxon>Amphioxiformes</taxon>
        <taxon>Branchiostomatidae</taxon>
        <taxon>Branchiostoma</taxon>
    </lineage>
</organism>
<feature type="domain" description="Schwannomin interacting protein 1 C-terminal" evidence="4">
    <location>
        <begin position="544"/>
        <end position="656"/>
    </location>
</feature>
<feature type="compositionally biased region" description="Polar residues" evidence="3">
    <location>
        <begin position="444"/>
        <end position="455"/>
    </location>
</feature>
<dbReference type="CDD" id="cd23767">
    <property type="entry name" value="IQCD"/>
    <property type="match status" value="1"/>
</dbReference>
<dbReference type="Pfam" id="PF10148">
    <property type="entry name" value="SCHIP-1_C"/>
    <property type="match status" value="3"/>
</dbReference>
<feature type="coiled-coil region" evidence="2">
    <location>
        <begin position="722"/>
        <end position="763"/>
    </location>
</feature>
<feature type="domain" description="Schwannomin interacting protein 1 C-terminal" evidence="4">
    <location>
        <begin position="669"/>
        <end position="771"/>
    </location>
</feature>
<dbReference type="InterPro" id="IPR015649">
    <property type="entry name" value="SCHIP_1_C"/>
</dbReference>